<dbReference type="AlphaFoldDB" id="A0A933DTH9"/>
<sequence>MNPLGIFSIIVAIVVGFFGLSATDFGTFGGGGPIATGPGSYGVRNPQPVSRGGSYFAPSPQESVTPVALKPGESPYKGKVRISTVERFGDRPEQEYVIIRYSGGFFGSSQDQPIRMSGWRIGSDRASEVIPQAFEIPEIDAVERDIILPPGGELIVVTGTPTYQRNFRENTCVGYFNESHAFTPFLSSSCADQPEDRGDLLRRGFSGACIDAIRDIPECRQNRKPLFAGIIGQDCADYIAKNFSYVACVRDFRDSRDFLKNTWRVSLKRSQKLFDPRHDRAILRDRQGLLVDEFEY</sequence>
<evidence type="ECO:0000313" key="1">
    <source>
        <dbReference type="EMBL" id="MBI4132689.1"/>
    </source>
</evidence>
<protein>
    <submittedName>
        <fullName evidence="1">Uncharacterized protein</fullName>
    </submittedName>
</protein>
<accession>A0A933DTH9</accession>
<name>A0A933DTH9_9BACT</name>
<evidence type="ECO:0000313" key="2">
    <source>
        <dbReference type="Proteomes" id="UP000756703"/>
    </source>
</evidence>
<proteinExistence type="predicted"/>
<organism evidence="1 2">
    <name type="scientific">Candidatus Sungiibacteriota bacterium</name>
    <dbReference type="NCBI Taxonomy" id="2750080"/>
    <lineage>
        <taxon>Bacteria</taxon>
        <taxon>Candidatus Sungiibacteriota</taxon>
    </lineage>
</organism>
<reference evidence="1" key="1">
    <citation type="submission" date="2020-07" db="EMBL/GenBank/DDBJ databases">
        <title>Huge and variable diversity of episymbiotic CPR bacteria and DPANN archaea in groundwater ecosystems.</title>
        <authorList>
            <person name="He C.Y."/>
            <person name="Keren R."/>
            <person name="Whittaker M."/>
            <person name="Farag I.F."/>
            <person name="Doudna J."/>
            <person name="Cate J.H.D."/>
            <person name="Banfield J.F."/>
        </authorList>
    </citation>
    <scope>NUCLEOTIDE SEQUENCE</scope>
    <source>
        <strain evidence="1">NC_groundwater_1225_Ag_S-0.1um_56_177</strain>
    </source>
</reference>
<gene>
    <name evidence="1" type="ORF">HY473_01130</name>
</gene>
<comment type="caution">
    <text evidence="1">The sequence shown here is derived from an EMBL/GenBank/DDBJ whole genome shotgun (WGS) entry which is preliminary data.</text>
</comment>
<dbReference type="EMBL" id="JACQMI010000005">
    <property type="protein sequence ID" value="MBI4132689.1"/>
    <property type="molecule type" value="Genomic_DNA"/>
</dbReference>
<dbReference type="Proteomes" id="UP000756703">
    <property type="component" value="Unassembled WGS sequence"/>
</dbReference>